<feature type="domain" description="Luciferase-like" evidence="5">
    <location>
        <begin position="1"/>
        <end position="314"/>
    </location>
</feature>
<keyword evidence="7" id="KW-1185">Reference proteome</keyword>
<evidence type="ECO:0000256" key="4">
    <source>
        <dbReference type="ARBA" id="ARBA00023033"/>
    </source>
</evidence>
<gene>
    <name evidence="6" type="ORF">SAMN05443637_107241</name>
</gene>
<evidence type="ECO:0000313" key="7">
    <source>
        <dbReference type="Proteomes" id="UP000184363"/>
    </source>
</evidence>
<organism evidence="6 7">
    <name type="scientific">Pseudonocardia thermophila</name>
    <dbReference type="NCBI Taxonomy" id="1848"/>
    <lineage>
        <taxon>Bacteria</taxon>
        <taxon>Bacillati</taxon>
        <taxon>Actinomycetota</taxon>
        <taxon>Actinomycetes</taxon>
        <taxon>Pseudonocardiales</taxon>
        <taxon>Pseudonocardiaceae</taxon>
        <taxon>Pseudonocardia</taxon>
    </lineage>
</organism>
<dbReference type="PANTHER" id="PTHR30137">
    <property type="entry name" value="LUCIFERASE-LIKE MONOOXYGENASE"/>
    <property type="match status" value="1"/>
</dbReference>
<dbReference type="GO" id="GO:0005829">
    <property type="term" value="C:cytosol"/>
    <property type="evidence" value="ECO:0007669"/>
    <property type="project" value="TreeGrafter"/>
</dbReference>
<evidence type="ECO:0000256" key="1">
    <source>
        <dbReference type="ARBA" id="ARBA00010426"/>
    </source>
</evidence>
<dbReference type="InterPro" id="IPR036661">
    <property type="entry name" value="Luciferase-like_sf"/>
</dbReference>
<dbReference type="RefSeq" id="WP_073457078.1">
    <property type="nucleotide sequence ID" value="NZ_CALGVN010000056.1"/>
</dbReference>
<sequence>MKFGFFTMPEHPPIENWTLSYDRDIAAIVEAERLGFSEFWIGEHHTGGFENVPVPEFIIAKASAVTHRIRLGTGVINLPYQDPFLVAERMAFLDHLTHGRLEYGFGGGGLPTDKQLFGLEPSEAAPRTNEALEIIWQLLTSEEPVTYEGVYWKYENRQLQVGPYQDVPPFAIAGLTGLHNFAKCGARGWKPLSVHFAPIDNGSYDLAPDLVSMAKAMLDAGAEAGIDPAVTRENWRIVREVYVTDDKNQAMRDIREGVKRSYDYLFGLGLGALMKIGDDMTDADLTFEWMVEHIPWIIGSPEDCIRQIKELEEAVGGFGTLLINCRDWVTTDKWNRSLELFARYVMPQFTPRERLARRKRMADVALGLAKS</sequence>
<evidence type="ECO:0000256" key="2">
    <source>
        <dbReference type="ARBA" id="ARBA00022630"/>
    </source>
</evidence>
<keyword evidence="4 6" id="KW-0503">Monooxygenase</keyword>
<dbReference type="InterPro" id="IPR050766">
    <property type="entry name" value="Bact_Lucif_Oxidored"/>
</dbReference>
<reference evidence="6 7" key="1">
    <citation type="submission" date="2016-11" db="EMBL/GenBank/DDBJ databases">
        <authorList>
            <person name="Jaros S."/>
            <person name="Januszkiewicz K."/>
            <person name="Wedrychowicz H."/>
        </authorList>
    </citation>
    <scope>NUCLEOTIDE SEQUENCE [LARGE SCALE GENOMIC DNA]</scope>
    <source>
        <strain evidence="6 7">DSM 43832</strain>
    </source>
</reference>
<dbReference type="SUPFAM" id="SSF51679">
    <property type="entry name" value="Bacterial luciferase-like"/>
    <property type="match status" value="1"/>
</dbReference>
<keyword evidence="3" id="KW-0560">Oxidoreductase</keyword>
<dbReference type="PANTHER" id="PTHR30137:SF16">
    <property type="entry name" value="BLL0895 PROTEIN"/>
    <property type="match status" value="1"/>
</dbReference>
<proteinExistence type="inferred from homology"/>
<dbReference type="GO" id="GO:0004497">
    <property type="term" value="F:monooxygenase activity"/>
    <property type="evidence" value="ECO:0007669"/>
    <property type="project" value="UniProtKB-KW"/>
</dbReference>
<dbReference type="Proteomes" id="UP000184363">
    <property type="component" value="Unassembled WGS sequence"/>
</dbReference>
<dbReference type="Gene3D" id="3.20.20.30">
    <property type="entry name" value="Luciferase-like domain"/>
    <property type="match status" value="1"/>
</dbReference>
<protein>
    <submittedName>
        <fullName evidence="6">Limonene 1,2-monooxygenase</fullName>
    </submittedName>
</protein>
<keyword evidence="2" id="KW-0285">Flavoprotein</keyword>
<evidence type="ECO:0000259" key="5">
    <source>
        <dbReference type="Pfam" id="PF00296"/>
    </source>
</evidence>
<dbReference type="OrthoDB" id="5241801at2"/>
<name>A0A1M6T9H7_PSETH</name>
<comment type="similarity">
    <text evidence="1">Belongs to the bacterial luciferase oxidoreductase family.</text>
</comment>
<dbReference type="AlphaFoldDB" id="A0A1M6T9H7"/>
<accession>A0A1M6T9H7</accession>
<dbReference type="STRING" id="1848.SAMN05443637_107241"/>
<dbReference type="EMBL" id="FRAP01000007">
    <property type="protein sequence ID" value="SHK53630.1"/>
    <property type="molecule type" value="Genomic_DNA"/>
</dbReference>
<dbReference type="GO" id="GO:0016705">
    <property type="term" value="F:oxidoreductase activity, acting on paired donors, with incorporation or reduction of molecular oxygen"/>
    <property type="evidence" value="ECO:0007669"/>
    <property type="project" value="InterPro"/>
</dbReference>
<dbReference type="Pfam" id="PF00296">
    <property type="entry name" value="Bac_luciferase"/>
    <property type="match status" value="1"/>
</dbReference>
<evidence type="ECO:0000256" key="3">
    <source>
        <dbReference type="ARBA" id="ARBA00023002"/>
    </source>
</evidence>
<evidence type="ECO:0000313" key="6">
    <source>
        <dbReference type="EMBL" id="SHK53630.1"/>
    </source>
</evidence>
<dbReference type="InterPro" id="IPR011251">
    <property type="entry name" value="Luciferase-like_dom"/>
</dbReference>